<dbReference type="Gene3D" id="3.90.226.10">
    <property type="entry name" value="2-enoyl-CoA Hydratase, Chain A, domain 1"/>
    <property type="match status" value="1"/>
</dbReference>
<keyword evidence="3" id="KW-1185">Reference proteome</keyword>
<comment type="caution">
    <text evidence="2">The sequence shown here is derived from an EMBL/GenBank/DDBJ whole genome shotgun (WGS) entry which is preliminary data.</text>
</comment>
<sequence>MTFIDTRSERFYDRLQRRRLELTQATPDQPVDDEAVYLNVVGECPKGRVYGLGSLGRKKRKYADPGASTSQMPKMVPRAEFDIVADQLRKVPSAWRPVLEDPSNLQIFFYYYAIAFSLISREFNCSEGAVGVNGSHGFRNLAGSVVHLLGLGIVQFGTWAYRGPCFNQLRDITSLDASSYGYSHIGSLREMFLRSFTVDVSGLDKTSIIKHLREITSARIKKVKSALYWVLLNAEAAHKDLRKRGVLIVLTQKSICVIAGAEAMLADLGQFSVRSIQSVTELQDGSALFITVAKYLSPSRHDIDQVGNTTDVQRTTDMLTSTRGLSSKDNKGTSSSLEADSCIMVAELELEMQESKGSAS</sequence>
<evidence type="ECO:0000313" key="2">
    <source>
        <dbReference type="EMBL" id="KAK9121096.1"/>
    </source>
</evidence>
<gene>
    <name evidence="2" type="ORF">Syun_018713</name>
</gene>
<feature type="compositionally biased region" description="Polar residues" evidence="1">
    <location>
        <begin position="306"/>
        <end position="325"/>
    </location>
</feature>
<dbReference type="Gene3D" id="3.30.750.44">
    <property type="match status" value="1"/>
</dbReference>
<reference evidence="2 3" key="1">
    <citation type="submission" date="2024-01" db="EMBL/GenBank/DDBJ databases">
        <title>Genome assemblies of Stephania.</title>
        <authorList>
            <person name="Yang L."/>
        </authorList>
    </citation>
    <scope>NUCLEOTIDE SEQUENCE [LARGE SCALE GENOMIC DNA]</scope>
    <source>
        <strain evidence="2">YNDBR</strain>
        <tissue evidence="2">Leaf</tissue>
    </source>
</reference>
<feature type="region of interest" description="Disordered" evidence="1">
    <location>
        <begin position="306"/>
        <end position="336"/>
    </location>
</feature>
<proteinExistence type="predicted"/>
<dbReference type="EMBL" id="JBBNAF010000008">
    <property type="protein sequence ID" value="KAK9121096.1"/>
    <property type="molecule type" value="Genomic_DNA"/>
</dbReference>
<name>A0AAP0IV40_9MAGN</name>
<dbReference type="AlphaFoldDB" id="A0AAP0IV40"/>
<accession>A0AAP0IV40</accession>
<evidence type="ECO:0000313" key="3">
    <source>
        <dbReference type="Proteomes" id="UP001420932"/>
    </source>
</evidence>
<dbReference type="Proteomes" id="UP001420932">
    <property type="component" value="Unassembled WGS sequence"/>
</dbReference>
<protein>
    <submittedName>
        <fullName evidence="2">Uncharacterized protein</fullName>
    </submittedName>
</protein>
<organism evidence="2 3">
    <name type="scientific">Stephania yunnanensis</name>
    <dbReference type="NCBI Taxonomy" id="152371"/>
    <lineage>
        <taxon>Eukaryota</taxon>
        <taxon>Viridiplantae</taxon>
        <taxon>Streptophyta</taxon>
        <taxon>Embryophyta</taxon>
        <taxon>Tracheophyta</taxon>
        <taxon>Spermatophyta</taxon>
        <taxon>Magnoliopsida</taxon>
        <taxon>Ranunculales</taxon>
        <taxon>Menispermaceae</taxon>
        <taxon>Menispermoideae</taxon>
        <taxon>Cissampelideae</taxon>
        <taxon>Stephania</taxon>
    </lineage>
</organism>
<evidence type="ECO:0000256" key="1">
    <source>
        <dbReference type="SAM" id="MobiDB-lite"/>
    </source>
</evidence>